<dbReference type="EMBL" id="CM047740">
    <property type="protein sequence ID" value="KAJ0041371.1"/>
    <property type="molecule type" value="Genomic_DNA"/>
</dbReference>
<accession>A0ACC0YVV5</accession>
<organism evidence="1 2">
    <name type="scientific">Pistacia integerrima</name>
    <dbReference type="NCBI Taxonomy" id="434235"/>
    <lineage>
        <taxon>Eukaryota</taxon>
        <taxon>Viridiplantae</taxon>
        <taxon>Streptophyta</taxon>
        <taxon>Embryophyta</taxon>
        <taxon>Tracheophyta</taxon>
        <taxon>Spermatophyta</taxon>
        <taxon>Magnoliopsida</taxon>
        <taxon>eudicotyledons</taxon>
        <taxon>Gunneridae</taxon>
        <taxon>Pentapetalae</taxon>
        <taxon>rosids</taxon>
        <taxon>malvids</taxon>
        <taxon>Sapindales</taxon>
        <taxon>Anacardiaceae</taxon>
        <taxon>Pistacia</taxon>
    </lineage>
</organism>
<sequence length="93" mass="10697">MEEKDFGKGIDQPLLSSIDNTYVPEVSHERKPKVGQEFLSLDAVNDLYNRYAKEVGFNVRINSSKKNKETNVVVRMEYVCFKEKLVKKRDVGG</sequence>
<gene>
    <name evidence="1" type="ORF">Pint_26532</name>
</gene>
<proteinExistence type="predicted"/>
<evidence type="ECO:0000313" key="2">
    <source>
        <dbReference type="Proteomes" id="UP001163603"/>
    </source>
</evidence>
<protein>
    <submittedName>
        <fullName evidence="1">Uncharacterized protein</fullName>
    </submittedName>
</protein>
<evidence type="ECO:0000313" key="1">
    <source>
        <dbReference type="EMBL" id="KAJ0041371.1"/>
    </source>
</evidence>
<dbReference type="Proteomes" id="UP001163603">
    <property type="component" value="Chromosome 5"/>
</dbReference>
<name>A0ACC0YVV5_9ROSI</name>
<reference evidence="2" key="1">
    <citation type="journal article" date="2023" name="G3 (Bethesda)">
        <title>Genome assembly and association tests identify interacting loci associated with vigor, precocity, and sex in interspecific pistachio rootstocks.</title>
        <authorList>
            <person name="Palmer W."/>
            <person name="Jacygrad E."/>
            <person name="Sagayaradj S."/>
            <person name="Cavanaugh K."/>
            <person name="Han R."/>
            <person name="Bertier L."/>
            <person name="Beede B."/>
            <person name="Kafkas S."/>
            <person name="Golino D."/>
            <person name="Preece J."/>
            <person name="Michelmore R."/>
        </authorList>
    </citation>
    <scope>NUCLEOTIDE SEQUENCE [LARGE SCALE GENOMIC DNA]</scope>
</reference>
<keyword evidence="2" id="KW-1185">Reference proteome</keyword>
<comment type="caution">
    <text evidence="1">The sequence shown here is derived from an EMBL/GenBank/DDBJ whole genome shotgun (WGS) entry which is preliminary data.</text>
</comment>